<dbReference type="RefSeq" id="WP_154729875.1">
    <property type="nucleotide sequence ID" value="NZ_SZYE01000090.1"/>
</dbReference>
<dbReference type="Gene3D" id="1.10.3130.20">
    <property type="entry name" value="Phycobilisome linker domain"/>
    <property type="match status" value="1"/>
</dbReference>
<evidence type="ECO:0000313" key="5">
    <source>
        <dbReference type="Proteomes" id="UP000308121"/>
    </source>
</evidence>
<protein>
    <submittedName>
        <fullName evidence="4">DUF4214 domain-containing protein</fullName>
    </submittedName>
</protein>
<evidence type="ECO:0000259" key="3">
    <source>
        <dbReference type="Pfam" id="PF13946"/>
    </source>
</evidence>
<evidence type="ECO:0000259" key="2">
    <source>
        <dbReference type="Pfam" id="PF08486"/>
    </source>
</evidence>
<dbReference type="AlphaFoldDB" id="A0A7Z8NPP7"/>
<evidence type="ECO:0000256" key="1">
    <source>
        <dbReference type="SAM" id="SignalP"/>
    </source>
</evidence>
<dbReference type="InterPro" id="IPR038255">
    <property type="entry name" value="PBS_linker_sf"/>
</dbReference>
<feature type="domain" description="Sporulation stage II protein D amidase enhancer LytB N-terminal" evidence="2">
    <location>
        <begin position="199"/>
        <end position="296"/>
    </location>
</feature>
<dbReference type="InterPro" id="IPR013693">
    <property type="entry name" value="SpoIID/LytB_N"/>
</dbReference>
<reference evidence="4 5" key="1">
    <citation type="submission" date="2019-05" db="EMBL/GenBank/DDBJ databases">
        <title>Genome sequence of Cellulomonas hominis strain CS1.</title>
        <authorList>
            <person name="Belmont J."/>
            <person name="Maclea K.S."/>
        </authorList>
    </citation>
    <scope>NUCLEOTIDE SEQUENCE [LARGE SCALE GENOMIC DNA]</scope>
    <source>
        <strain evidence="4 5">CS1</strain>
    </source>
</reference>
<name>A0A7Z8NPP7_9CELL</name>
<keyword evidence="1" id="KW-0732">Signal</keyword>
<feature type="signal peptide" evidence="1">
    <location>
        <begin position="1"/>
        <end position="35"/>
    </location>
</feature>
<dbReference type="OrthoDB" id="9773852at2"/>
<accession>A0A7Z8NPP7</accession>
<proteinExistence type="predicted"/>
<evidence type="ECO:0000313" key="4">
    <source>
        <dbReference type="EMBL" id="TKR23329.1"/>
    </source>
</evidence>
<dbReference type="InterPro" id="IPR025282">
    <property type="entry name" value="DUF4214"/>
</dbReference>
<dbReference type="Proteomes" id="UP000308121">
    <property type="component" value="Unassembled WGS sequence"/>
</dbReference>
<feature type="chain" id="PRO_5038744347" evidence="1">
    <location>
        <begin position="36"/>
        <end position="621"/>
    </location>
</feature>
<sequence length="621" mass="64632">MPRSAAALRDAPPGRRVLAALVATLLAAFAVAVPAAQPAAAADPSFTFVGHGYGHGRGMGQYGAYGYAVDHGWSYQQILDHYYGGTSLAGDAGNPVVGVQLTRLDRGDTIVTGPALAVNGTAAGTTAVLLRREGPGTFSVLRGPGCAGPWTPWFGGAPSGTAVTTSANPADPNNLIRTCEVGKTTAYRGSLTAVDTGSSQITVNRVTIDDYLRSVVPSESPSSWGNAGGGRGMHALRAQAVAARSYALSGGTAATICDTTTCQVYNGAFRQTDAGVVTTVEQATTSQAVAETSGQVRRSGNGAIARTEFSSSTGGWTAGGTFPAVQDLGDATAANPNHTWTVTLSQSAVAAALGTGAVGSIGVTARNGLGEDGGRATTVTVRATSGAVTTFTGAQVRSRLGLKSDWFGVSGMSSDQATKLVNALYQDILGRAPDPTGLATWTQHLLVTGDSRPVAQGIVRSNERIYTFVQRQYRTALGREPDATGTQTWVNLMLQGMTVPELQVQVYASAEGFDVIGHKDLRTWVDGVYQRILGRSASAAERDSWATTAQRTGLHAVVRAIVLSDEAALLRLNEYYNLMLGRNADAAGIATYKPMMAGQGDFVLPIEIGRSQEYFNRAQTR</sequence>
<dbReference type="EMBL" id="SZYE01000090">
    <property type="protein sequence ID" value="TKR23329.1"/>
    <property type="molecule type" value="Genomic_DNA"/>
</dbReference>
<feature type="domain" description="DUF4214" evidence="3">
    <location>
        <begin position="418"/>
        <end position="464"/>
    </location>
</feature>
<dbReference type="Pfam" id="PF13946">
    <property type="entry name" value="DUF4214"/>
    <property type="match status" value="1"/>
</dbReference>
<dbReference type="Pfam" id="PF08486">
    <property type="entry name" value="SpoIID"/>
    <property type="match status" value="1"/>
</dbReference>
<organism evidence="4 5">
    <name type="scientific">Cellulomonas hominis</name>
    <dbReference type="NCBI Taxonomy" id="156981"/>
    <lineage>
        <taxon>Bacteria</taxon>
        <taxon>Bacillati</taxon>
        <taxon>Actinomycetota</taxon>
        <taxon>Actinomycetes</taxon>
        <taxon>Micrococcales</taxon>
        <taxon>Cellulomonadaceae</taxon>
        <taxon>Cellulomonas</taxon>
    </lineage>
</organism>
<comment type="caution">
    <text evidence="4">The sequence shown here is derived from an EMBL/GenBank/DDBJ whole genome shotgun (WGS) entry which is preliminary data.</text>
</comment>
<gene>
    <name evidence="4" type="ORF">FA014_11805</name>
</gene>